<evidence type="ECO:0000256" key="3">
    <source>
        <dbReference type="ARBA" id="ARBA00022723"/>
    </source>
</evidence>
<dbReference type="SUPFAM" id="SSF46609">
    <property type="entry name" value="Fe,Mn superoxide dismutase (SOD), N-terminal domain"/>
    <property type="match status" value="1"/>
</dbReference>
<dbReference type="OrthoDB" id="9811849at2"/>
<keyword evidence="7" id="KW-1185">Reference proteome</keyword>
<dbReference type="InterPro" id="IPR036314">
    <property type="entry name" value="SOD_C_sf"/>
</dbReference>
<dbReference type="Pfam" id="PF02777">
    <property type="entry name" value="Sod_Fe_C"/>
    <property type="match status" value="1"/>
</dbReference>
<dbReference type="GO" id="GO:0046872">
    <property type="term" value="F:metal ion binding"/>
    <property type="evidence" value="ECO:0007669"/>
    <property type="project" value="UniProtKB-KW"/>
</dbReference>
<reference evidence="6 7" key="1">
    <citation type="submission" date="2018-08" db="EMBL/GenBank/DDBJ databases">
        <authorList>
            <person name="Khan S.A."/>
            <person name="Jeon C.O."/>
            <person name="Chun B.H."/>
            <person name="Jeong S.E."/>
        </authorList>
    </citation>
    <scope>NUCLEOTIDE SEQUENCE [LARGE SCALE GENOMIC DNA]</scope>
    <source>
        <strain evidence="6 7">S-16</strain>
    </source>
</reference>
<dbReference type="InterPro" id="IPR036324">
    <property type="entry name" value="Mn/Fe_SOD_N_sf"/>
</dbReference>
<dbReference type="EC" id="1.15.1.1" evidence="2"/>
<dbReference type="PROSITE" id="PS50206">
    <property type="entry name" value="RHODANESE_3"/>
    <property type="match status" value="1"/>
</dbReference>
<dbReference type="InterPro" id="IPR019832">
    <property type="entry name" value="Mn/Fe_SOD_C"/>
</dbReference>
<dbReference type="Gene3D" id="3.40.250.10">
    <property type="entry name" value="Rhodanese-like domain"/>
    <property type="match status" value="1"/>
</dbReference>
<evidence type="ECO:0000259" key="5">
    <source>
        <dbReference type="PROSITE" id="PS50206"/>
    </source>
</evidence>
<dbReference type="GO" id="GO:0004784">
    <property type="term" value="F:superoxide dismutase activity"/>
    <property type="evidence" value="ECO:0007669"/>
    <property type="project" value="UniProtKB-EC"/>
</dbReference>
<protein>
    <recommendedName>
        <fullName evidence="2">superoxide dismutase</fullName>
        <ecNumber evidence="2">1.15.1.1</ecNumber>
    </recommendedName>
</protein>
<dbReference type="Proteomes" id="UP000267464">
    <property type="component" value="Unassembled WGS sequence"/>
</dbReference>
<dbReference type="SUPFAM" id="SSF54719">
    <property type="entry name" value="Fe,Mn superoxide dismutase (SOD), C-terminal domain"/>
    <property type="match status" value="1"/>
</dbReference>
<organism evidence="6 7">
    <name type="scientific">Piscinibacter terrae</name>
    <dbReference type="NCBI Taxonomy" id="2496871"/>
    <lineage>
        <taxon>Bacteria</taxon>
        <taxon>Pseudomonadati</taxon>
        <taxon>Pseudomonadota</taxon>
        <taxon>Betaproteobacteria</taxon>
        <taxon>Burkholderiales</taxon>
        <taxon>Sphaerotilaceae</taxon>
        <taxon>Piscinibacter</taxon>
    </lineage>
</organism>
<gene>
    <name evidence="6" type="ORF">DZC73_20935</name>
</gene>
<comment type="caution">
    <text evidence="6">The sequence shown here is derived from an EMBL/GenBank/DDBJ whole genome shotgun (WGS) entry which is preliminary data.</text>
</comment>
<evidence type="ECO:0000313" key="6">
    <source>
        <dbReference type="EMBL" id="RQP22765.1"/>
    </source>
</evidence>
<dbReference type="PANTHER" id="PTHR11404:SF6">
    <property type="entry name" value="SUPEROXIDE DISMUTASE [MN], MITOCHONDRIAL"/>
    <property type="match status" value="1"/>
</dbReference>
<name>A0A3N7JV27_9BURK</name>
<dbReference type="Gene3D" id="3.55.40.20">
    <property type="entry name" value="Iron/manganese superoxide dismutase, C-terminal domain"/>
    <property type="match status" value="1"/>
</dbReference>
<dbReference type="InterPro" id="IPR050265">
    <property type="entry name" value="Fe/Mn_Superoxide_Dismutase"/>
</dbReference>
<feature type="domain" description="Rhodanese" evidence="5">
    <location>
        <begin position="210"/>
        <end position="300"/>
    </location>
</feature>
<keyword evidence="4" id="KW-0560">Oxidoreductase</keyword>
<dbReference type="AlphaFoldDB" id="A0A3N7JV27"/>
<reference evidence="6 7" key="2">
    <citation type="submission" date="2018-12" db="EMBL/GenBank/DDBJ databases">
        <title>Rhizobacter gummiphilus sp. nov., a rubber-degrading bacterium isolated from the soil of a botanical garden in Japan.</title>
        <authorList>
            <person name="Shunsuke S.S."/>
        </authorList>
    </citation>
    <scope>NUCLEOTIDE SEQUENCE [LARGE SCALE GENOMIC DNA]</scope>
    <source>
        <strain evidence="6 7">S-16</strain>
    </source>
</reference>
<dbReference type="Pfam" id="PF00581">
    <property type="entry name" value="Rhodanese"/>
    <property type="match status" value="1"/>
</dbReference>
<dbReference type="InterPro" id="IPR036873">
    <property type="entry name" value="Rhodanese-like_dom_sf"/>
</dbReference>
<accession>A0A3N7JV27</accession>
<keyword evidence="3" id="KW-0479">Metal-binding</keyword>
<proteinExistence type="inferred from homology"/>
<dbReference type="EMBL" id="QUSW01000006">
    <property type="protein sequence ID" value="RQP22765.1"/>
    <property type="molecule type" value="Genomic_DNA"/>
</dbReference>
<evidence type="ECO:0000313" key="7">
    <source>
        <dbReference type="Proteomes" id="UP000267464"/>
    </source>
</evidence>
<sequence>MDLKLRPLTLDLTRLDGLSQRLIASHHENNYSGAVKRLNAIRQQLGQIDWASAPVFMVNGLKREELIAANSAWLHELYFDCLGGNGVLPDCGLSIALARDFGSVDRWRCEFMALAKAMGGGSGWALLSWSSREGRLVNHWAADHTHLLAGATPILVLDMYEHAYHMDFGAKAAAYVDAFMKNIHWDAVYRRYGAAVAADAGALAAQPSDVTATAQVIDVRRAATYAEATDLVAVARWHDPARLDEWSRELDAARPVLVYCLHGLDIGRSAALALRARGLDASYVAGGIEACRAAGVPLVPKESTS</sequence>
<dbReference type="SUPFAM" id="SSF52821">
    <property type="entry name" value="Rhodanese/Cell cycle control phosphatase"/>
    <property type="match status" value="1"/>
</dbReference>
<evidence type="ECO:0000256" key="2">
    <source>
        <dbReference type="ARBA" id="ARBA00012682"/>
    </source>
</evidence>
<evidence type="ECO:0000256" key="1">
    <source>
        <dbReference type="ARBA" id="ARBA00008714"/>
    </source>
</evidence>
<evidence type="ECO:0000256" key="4">
    <source>
        <dbReference type="ARBA" id="ARBA00023002"/>
    </source>
</evidence>
<comment type="similarity">
    <text evidence="1">Belongs to the iron/manganese superoxide dismutase family.</text>
</comment>
<dbReference type="PANTHER" id="PTHR11404">
    <property type="entry name" value="SUPEROXIDE DISMUTASE 2"/>
    <property type="match status" value="1"/>
</dbReference>
<dbReference type="RefSeq" id="WP_124542336.1">
    <property type="nucleotide sequence ID" value="NZ_QUSW01000006.1"/>
</dbReference>
<dbReference type="InterPro" id="IPR001763">
    <property type="entry name" value="Rhodanese-like_dom"/>
</dbReference>